<name>A0A7R7DSD4_9ACTN</name>
<accession>A0A7R7DSD4</accession>
<dbReference type="RefSeq" id="WP_203963191.1">
    <property type="nucleotide sequence ID" value="NZ_AP023355.1"/>
</dbReference>
<gene>
    <name evidence="3" type="ORF">Athai_43970</name>
</gene>
<keyword evidence="4" id="KW-1185">Reference proteome</keyword>
<keyword evidence="2" id="KW-0472">Membrane</keyword>
<dbReference type="AlphaFoldDB" id="A0A7R7DSD4"/>
<dbReference type="InterPro" id="IPR047789">
    <property type="entry name" value="CU044_5270-like"/>
</dbReference>
<proteinExistence type="predicted"/>
<keyword evidence="2" id="KW-0812">Transmembrane</keyword>
<feature type="region of interest" description="Disordered" evidence="1">
    <location>
        <begin position="202"/>
        <end position="231"/>
    </location>
</feature>
<dbReference type="KEGG" id="atl:Athai_43970"/>
<evidence type="ECO:0000313" key="4">
    <source>
        <dbReference type="Proteomes" id="UP000611640"/>
    </source>
</evidence>
<evidence type="ECO:0008006" key="5">
    <source>
        <dbReference type="Google" id="ProtNLM"/>
    </source>
</evidence>
<organism evidence="3 4">
    <name type="scientific">Actinocatenispora thailandica</name>
    <dbReference type="NCBI Taxonomy" id="227318"/>
    <lineage>
        <taxon>Bacteria</taxon>
        <taxon>Bacillati</taxon>
        <taxon>Actinomycetota</taxon>
        <taxon>Actinomycetes</taxon>
        <taxon>Micromonosporales</taxon>
        <taxon>Micromonosporaceae</taxon>
        <taxon>Actinocatenispora</taxon>
    </lineage>
</organism>
<evidence type="ECO:0000313" key="3">
    <source>
        <dbReference type="EMBL" id="BCJ36894.1"/>
    </source>
</evidence>
<keyword evidence="2" id="KW-1133">Transmembrane helix</keyword>
<evidence type="ECO:0000256" key="2">
    <source>
        <dbReference type="SAM" id="Phobius"/>
    </source>
</evidence>
<feature type="transmembrane region" description="Helical" evidence="2">
    <location>
        <begin position="59"/>
        <end position="80"/>
    </location>
</feature>
<sequence length="375" mass="39356">MDEMDDLRRMRAGLPDPTPAALAAARDRLTRRIATADPVTAPARPRRPLSWRSVLARRLAIGVAGAAAVAVGAGVVVATANHPTAPAPGAAGSHSAGTGTAVTTPGAALSLAADHTAKAGDPVVGRGRYRHVVSTSWHGEYDQGVAFQTKQRQEVWVPADSNGTWWWRETDCLDTRFASKADERKVRAKAPSWFTTKVSVASGHGDRQEAAPAGGPQPGGSGEPDWAFPTPAFLAKQPRDPKKLLAVIEAAQRPSALTKADRPTLAFLSIAQVMGSGYVPADLRASLYRAAKLIPGIKLNSTTAELGGRKGISVSKLSPYGILQQEIVFDAKTGAFIGERETVAKAIGDAAHLPVGSVYRSTSVTVDVTGNPKLF</sequence>
<dbReference type="EMBL" id="AP023355">
    <property type="protein sequence ID" value="BCJ36894.1"/>
    <property type="molecule type" value="Genomic_DNA"/>
</dbReference>
<dbReference type="Proteomes" id="UP000611640">
    <property type="component" value="Chromosome"/>
</dbReference>
<protein>
    <recommendedName>
        <fullName evidence="5">CU044_5270 family protein</fullName>
    </recommendedName>
</protein>
<evidence type="ECO:0000256" key="1">
    <source>
        <dbReference type="SAM" id="MobiDB-lite"/>
    </source>
</evidence>
<reference evidence="3 4" key="1">
    <citation type="submission" date="2020-08" db="EMBL/GenBank/DDBJ databases">
        <title>Whole genome shotgun sequence of Actinocatenispora thailandica NBRC 105041.</title>
        <authorList>
            <person name="Komaki H."/>
            <person name="Tamura T."/>
        </authorList>
    </citation>
    <scope>NUCLEOTIDE SEQUENCE [LARGE SCALE GENOMIC DNA]</scope>
    <source>
        <strain evidence="3 4">NBRC 105041</strain>
    </source>
</reference>
<dbReference type="NCBIfam" id="NF038083">
    <property type="entry name" value="CU044_5270_fam"/>
    <property type="match status" value="1"/>
</dbReference>